<name>A0A0A1VQ76_MICAE</name>
<evidence type="ECO:0000256" key="1">
    <source>
        <dbReference type="SAM" id="Phobius"/>
    </source>
</evidence>
<reference evidence="3" key="1">
    <citation type="journal article" date="2015" name="Genome">
        <title>Whole Genome Sequence of the Non-Microcystin-Producing Microcystis aeruginosa Strain NIES-44.</title>
        <authorList>
            <person name="Okano K."/>
            <person name="Miyata N."/>
            <person name="Ozaki Y."/>
        </authorList>
    </citation>
    <scope>NUCLEOTIDE SEQUENCE [LARGE SCALE GENOMIC DNA]</scope>
    <source>
        <strain evidence="3">NIES-44</strain>
    </source>
</reference>
<accession>A0A0A1VQ76</accession>
<evidence type="ECO:0000313" key="2">
    <source>
        <dbReference type="EMBL" id="GAL91890.1"/>
    </source>
</evidence>
<keyword evidence="1" id="KW-1133">Transmembrane helix</keyword>
<dbReference type="Gene3D" id="1.20.120.1760">
    <property type="match status" value="1"/>
</dbReference>
<dbReference type="Proteomes" id="UP000030321">
    <property type="component" value="Unassembled WGS sequence"/>
</dbReference>
<feature type="transmembrane region" description="Helical" evidence="1">
    <location>
        <begin position="56"/>
        <end position="78"/>
    </location>
</feature>
<evidence type="ECO:0000313" key="3">
    <source>
        <dbReference type="Proteomes" id="UP000030321"/>
    </source>
</evidence>
<keyword evidence="1" id="KW-0472">Membrane</keyword>
<gene>
    <name evidence="2" type="ORF">N44_00178</name>
</gene>
<protein>
    <submittedName>
        <fullName evidence="2">CDP-diacylglycerol--glycerol-3-phosphate 3-phosphatidyltransferase</fullName>
        <ecNumber evidence="2">2.7.8.5</ecNumber>
    </submittedName>
</protein>
<comment type="caution">
    <text evidence="2">The sequence shown here is derived from an EMBL/GenBank/DDBJ whole genome shotgun (WGS) entry which is preliminary data.</text>
</comment>
<organism evidence="2 3">
    <name type="scientific">Microcystis aeruginosa NIES-44</name>
    <dbReference type="NCBI Taxonomy" id="449439"/>
    <lineage>
        <taxon>Bacteria</taxon>
        <taxon>Bacillati</taxon>
        <taxon>Cyanobacteriota</taxon>
        <taxon>Cyanophyceae</taxon>
        <taxon>Oscillatoriophycideae</taxon>
        <taxon>Chroococcales</taxon>
        <taxon>Microcystaceae</taxon>
        <taxon>Microcystis</taxon>
    </lineage>
</organism>
<keyword evidence="2" id="KW-0808">Transferase</keyword>
<dbReference type="InterPro" id="IPR043130">
    <property type="entry name" value="CDP-OH_PTrfase_TM_dom"/>
</dbReference>
<dbReference type="GO" id="GO:0008444">
    <property type="term" value="F:CDP-diacylglycerol-glycerol-3-phosphate 3-phosphatidyltransferase activity"/>
    <property type="evidence" value="ECO:0007669"/>
    <property type="project" value="UniProtKB-EC"/>
</dbReference>
<keyword evidence="1" id="KW-0812">Transmembrane</keyword>
<dbReference type="EMBL" id="BBPA01000015">
    <property type="protein sequence ID" value="GAL91890.1"/>
    <property type="molecule type" value="Genomic_DNA"/>
</dbReference>
<feature type="transmembrane region" description="Helical" evidence="1">
    <location>
        <begin position="32"/>
        <end position="50"/>
    </location>
</feature>
<dbReference type="RefSeq" id="WP_238567745.1">
    <property type="nucleotide sequence ID" value="NZ_BBPA01000015.1"/>
</dbReference>
<dbReference type="EC" id="2.7.8.5" evidence="2"/>
<dbReference type="AlphaFoldDB" id="A0A0A1VQ76"/>
<sequence>MITIYQLKPAFQKILSPLVKQLAKQGITANQITTSAAVLSVLMGIAIVLWHCQRWLLLLMPLVLFMRIALNAIDGMLVRSPIW</sequence>
<proteinExistence type="predicted"/>